<dbReference type="Gene3D" id="3.30.60.10">
    <property type="entry name" value="Endochitinase-like"/>
    <property type="match status" value="2"/>
</dbReference>
<feature type="region of interest" description="Disordered" evidence="4">
    <location>
        <begin position="638"/>
        <end position="659"/>
    </location>
</feature>
<evidence type="ECO:0000256" key="4">
    <source>
        <dbReference type="SAM" id="MobiDB-lite"/>
    </source>
</evidence>
<comment type="caution">
    <text evidence="6">The sequence shown here is derived from an EMBL/GenBank/DDBJ whole genome shotgun (WGS) entry which is preliminary data.</text>
</comment>
<dbReference type="Proteomes" id="UP000033647">
    <property type="component" value="Unassembled WGS sequence"/>
</dbReference>
<dbReference type="Pfam" id="PF25485">
    <property type="entry name" value="DUF7908"/>
    <property type="match status" value="1"/>
</dbReference>
<feature type="compositionally biased region" description="Low complexity" evidence="4">
    <location>
        <begin position="315"/>
        <end position="324"/>
    </location>
</feature>
<sequence>MYPIRGSHLLCSSPMPRPSLRSITLSHHTIPRKADSANMRATFGLAFAIVPLVASAQVVTITEYTSGSACSAIYTTGTSTTTIVQSTVIVTPQPVSDASINGGDSFVIELQPATADRRRQESAPMYLDSTGTTNTDLSQAVRYRILNGTLQSVAGGYVSCNPTDDFKEFSISTSPGSITETFHSENLIVNWDNEAFNNGTTKFYTQARSDGALRLIAYFRGVVEPSWSPVSLVIKATGSLFIESSSGVASSSTLPTVVLEGSMVLSSAAGTPQSSVPGPPAYSEAQTSFFLTISGSETRTMTSVFTPAPSPPAYSEPSSAQSPPVYSESPISTLSPPVYSEASLPVSSASIPSSGLSSSVASSISSARSSGASAASSVSSVLSSRVSSAASLITASSIPPSMMSSMMSVMSSSARSRSSTSTTSYPLATGGPSPNGYCGATGNGTFCALPFGGCCSQYDACGNDNEYCGTGCQTQYGNCDPLPILPPSYSATAPQTMTTMASSASSLLSSSSTSTTSYPSATGGVTPNGYCGATGNGTFCASPFGGCCSQYDACGNDNEYCGTGCQSQYGICDPVAVGPPSYSATAPQSMSSSSAAPLSAISSIELPPIFSGPQTTSTAETSSSSSIAVVPSYQDPATSSASSSSDVAPSSVEPATSSASTSSAAIVPSYVEPTITSSPASASSAAPSGTRSFILASPTPCDFGDVPGYGQDDDYCTVNLTQAMRIYAVESVQVFPSCNGLLSIGEGTKAFEPLDMPDERVVRNDGTMNSFFAPFWDDLGVEGGAPQEDGSYGPTNNGIWYEETATGVTFEYDLSRSGEPDNSFHWTVAYTFATPGVAVYTYYQLGNAADNGISAGVGMQGVDADGGNQGVTYSLAQARITPGLKITCDSVASTCVATA</sequence>
<dbReference type="PANTHER" id="PTHR47849:SF8">
    <property type="entry name" value="LECTIN"/>
    <property type="match status" value="1"/>
</dbReference>
<evidence type="ECO:0000256" key="1">
    <source>
        <dbReference type="ARBA" id="ARBA00022669"/>
    </source>
</evidence>
<dbReference type="InterPro" id="IPR036861">
    <property type="entry name" value="Endochitinase-like_sf"/>
</dbReference>
<accession>A0A0F4GYB8</accession>
<dbReference type="GO" id="GO:0008061">
    <property type="term" value="F:chitin binding"/>
    <property type="evidence" value="ECO:0007669"/>
    <property type="project" value="UniProtKB-UniRule"/>
</dbReference>
<dbReference type="STRING" id="1047168.A0A0F4GYB8"/>
<organism evidence="6 7">
    <name type="scientific">Zymoseptoria brevis</name>
    <dbReference type="NCBI Taxonomy" id="1047168"/>
    <lineage>
        <taxon>Eukaryota</taxon>
        <taxon>Fungi</taxon>
        <taxon>Dikarya</taxon>
        <taxon>Ascomycota</taxon>
        <taxon>Pezizomycotina</taxon>
        <taxon>Dothideomycetes</taxon>
        <taxon>Dothideomycetidae</taxon>
        <taxon>Mycosphaerellales</taxon>
        <taxon>Mycosphaerellaceae</taxon>
        <taxon>Zymoseptoria</taxon>
    </lineage>
</organism>
<dbReference type="SUPFAM" id="SSF57016">
    <property type="entry name" value="Plant lectins/antimicrobial peptides"/>
    <property type="match status" value="2"/>
</dbReference>
<feature type="region of interest" description="Disordered" evidence="4">
    <location>
        <begin position="408"/>
        <end position="427"/>
    </location>
</feature>
<gene>
    <name evidence="6" type="ORF">TI39_contig71g00003</name>
</gene>
<dbReference type="PANTHER" id="PTHR47849">
    <property type="entry name" value="CHITIN-BINDING LECTIN 1"/>
    <property type="match status" value="1"/>
</dbReference>
<feature type="compositionally biased region" description="Low complexity" evidence="4">
    <location>
        <begin position="408"/>
        <end position="424"/>
    </location>
</feature>
<dbReference type="CDD" id="cd11618">
    <property type="entry name" value="ChtBD1_1"/>
    <property type="match status" value="2"/>
</dbReference>
<dbReference type="AlphaFoldDB" id="A0A0F4GYB8"/>
<dbReference type="InterPro" id="IPR001002">
    <property type="entry name" value="Chitin-bd_1"/>
</dbReference>
<name>A0A0F4GYB8_9PEZI</name>
<dbReference type="PROSITE" id="PS50941">
    <property type="entry name" value="CHIT_BIND_I_2"/>
    <property type="match status" value="2"/>
</dbReference>
<feature type="disulfide bond" evidence="3">
    <location>
        <begin position="547"/>
        <end position="561"/>
    </location>
</feature>
<evidence type="ECO:0000313" key="6">
    <source>
        <dbReference type="EMBL" id="KJY02254.1"/>
    </source>
</evidence>
<comment type="caution">
    <text evidence="3">Lacks conserved residue(s) required for the propagation of feature annotation.</text>
</comment>
<evidence type="ECO:0000259" key="5">
    <source>
        <dbReference type="PROSITE" id="PS50941"/>
    </source>
</evidence>
<keyword evidence="7" id="KW-1185">Reference proteome</keyword>
<feature type="region of interest" description="Disordered" evidence="4">
    <location>
        <begin position="301"/>
        <end position="331"/>
    </location>
</feature>
<proteinExistence type="predicted"/>
<evidence type="ECO:0000256" key="2">
    <source>
        <dbReference type="ARBA" id="ARBA00023157"/>
    </source>
</evidence>
<keyword evidence="1 3" id="KW-0147">Chitin-binding</keyword>
<dbReference type="SMART" id="SM00270">
    <property type="entry name" value="ChtBD1"/>
    <property type="match status" value="2"/>
</dbReference>
<feature type="domain" description="Chitin-binding type-1" evidence="5">
    <location>
        <begin position="435"/>
        <end position="481"/>
    </location>
</feature>
<feature type="domain" description="Chitin-binding type-1" evidence="5">
    <location>
        <begin position="528"/>
        <end position="574"/>
    </location>
</feature>
<reference evidence="6 7" key="1">
    <citation type="submission" date="2015-03" db="EMBL/GenBank/DDBJ databases">
        <title>RNA-seq based gene annotation and comparative genomics of four Zymoseptoria species reveal species-specific pathogenicity related genes and transposable element activity.</title>
        <authorList>
            <person name="Grandaubert J."/>
            <person name="Bhattacharyya A."/>
            <person name="Stukenbrock E.H."/>
        </authorList>
    </citation>
    <scope>NUCLEOTIDE SEQUENCE [LARGE SCALE GENOMIC DNA]</scope>
    <source>
        <strain evidence="6 7">Zb18110</strain>
    </source>
</reference>
<dbReference type="InterPro" id="IPR057230">
    <property type="entry name" value="DUF7908"/>
</dbReference>
<evidence type="ECO:0000256" key="3">
    <source>
        <dbReference type="PROSITE-ProRule" id="PRU00261"/>
    </source>
</evidence>
<protein>
    <recommendedName>
        <fullName evidence="5">Chitin-binding type-1 domain-containing protein</fullName>
    </recommendedName>
</protein>
<keyword evidence="2 3" id="KW-1015">Disulfide bond</keyword>
<feature type="disulfide bond" evidence="3">
    <location>
        <begin position="454"/>
        <end position="468"/>
    </location>
</feature>
<evidence type="ECO:0000313" key="7">
    <source>
        <dbReference type="Proteomes" id="UP000033647"/>
    </source>
</evidence>
<dbReference type="OrthoDB" id="5985073at2759"/>
<dbReference type="EMBL" id="LAFY01000068">
    <property type="protein sequence ID" value="KJY02254.1"/>
    <property type="molecule type" value="Genomic_DNA"/>
</dbReference>